<dbReference type="AlphaFoldDB" id="A0A6I6F4Z7"/>
<accession>A0A6I6F4Z7</accession>
<organism evidence="5 6">
    <name type="scientific">Clostridium bovifaecis</name>
    <dbReference type="NCBI Taxonomy" id="2184719"/>
    <lineage>
        <taxon>Bacteria</taxon>
        <taxon>Bacillati</taxon>
        <taxon>Bacillota</taxon>
        <taxon>Clostridia</taxon>
        <taxon>Eubacteriales</taxon>
        <taxon>Clostridiaceae</taxon>
        <taxon>Clostridium</taxon>
    </lineage>
</organism>
<gene>
    <name evidence="5" type="ORF">GOM49_10535</name>
</gene>
<dbReference type="Pfam" id="PF03477">
    <property type="entry name" value="ATP-cone"/>
    <property type="match status" value="1"/>
</dbReference>
<feature type="domain" description="ATP-cone" evidence="4">
    <location>
        <begin position="1"/>
        <end position="91"/>
    </location>
</feature>
<reference evidence="5 6" key="1">
    <citation type="submission" date="2019-12" db="EMBL/GenBank/DDBJ databases">
        <title>Genome sequenceing of Clostridium bovifaecis.</title>
        <authorList>
            <person name="Yao Y."/>
        </authorList>
    </citation>
    <scope>NUCLEOTIDE SEQUENCE [LARGE SCALE GENOMIC DNA]</scope>
    <source>
        <strain evidence="5 6">BXX</strain>
    </source>
</reference>
<evidence type="ECO:0000256" key="2">
    <source>
        <dbReference type="ARBA" id="ARBA00022840"/>
    </source>
</evidence>
<dbReference type="GO" id="GO:0005524">
    <property type="term" value="F:ATP binding"/>
    <property type="evidence" value="ECO:0007669"/>
    <property type="project" value="UniProtKB-UniRule"/>
</dbReference>
<keyword evidence="1 3" id="KW-0547">Nucleotide-binding</keyword>
<keyword evidence="2 3" id="KW-0067">ATP-binding</keyword>
<dbReference type="EMBL" id="CP046522">
    <property type="protein sequence ID" value="QGU95468.1"/>
    <property type="molecule type" value="Genomic_DNA"/>
</dbReference>
<name>A0A6I6F4Z7_9CLOT</name>
<evidence type="ECO:0000256" key="1">
    <source>
        <dbReference type="ARBA" id="ARBA00022741"/>
    </source>
</evidence>
<dbReference type="Proteomes" id="UP000422764">
    <property type="component" value="Chromosome"/>
</dbReference>
<dbReference type="InterPro" id="IPR005144">
    <property type="entry name" value="ATP-cone_dom"/>
</dbReference>
<evidence type="ECO:0000256" key="3">
    <source>
        <dbReference type="PROSITE-ProRule" id="PRU00492"/>
    </source>
</evidence>
<protein>
    <submittedName>
        <fullName evidence="5">ATPase</fullName>
    </submittedName>
</protein>
<sequence>MKVIKRDGEVENFEISKIKVSIMKASDDIDEPLNKGDISSIGDIVEEFIKKNYRDSIKSSEIHDIVVNILEKNAFKNIAKAYDRTYDKAIR</sequence>
<proteinExistence type="predicted"/>
<dbReference type="PROSITE" id="PS51161">
    <property type="entry name" value="ATP_CONE"/>
    <property type="match status" value="1"/>
</dbReference>
<evidence type="ECO:0000313" key="6">
    <source>
        <dbReference type="Proteomes" id="UP000422764"/>
    </source>
</evidence>
<evidence type="ECO:0000313" key="5">
    <source>
        <dbReference type="EMBL" id="QGU95468.1"/>
    </source>
</evidence>
<keyword evidence="6" id="KW-1185">Reference proteome</keyword>
<evidence type="ECO:0000259" key="4">
    <source>
        <dbReference type="PROSITE" id="PS51161"/>
    </source>
</evidence>